<dbReference type="PROSITE" id="PS50088">
    <property type="entry name" value="ANK_REPEAT"/>
    <property type="match status" value="1"/>
</dbReference>
<evidence type="ECO:0000313" key="5">
    <source>
        <dbReference type="EMBL" id="KEZ41879.1"/>
    </source>
</evidence>
<keyword evidence="2 3" id="KW-0040">ANK repeat</keyword>
<evidence type="ECO:0000256" key="4">
    <source>
        <dbReference type="SAM" id="MobiDB-lite"/>
    </source>
</evidence>
<evidence type="ECO:0000313" key="6">
    <source>
        <dbReference type="Proteomes" id="UP000028545"/>
    </source>
</evidence>
<dbReference type="EMBL" id="JOWA01000106">
    <property type="protein sequence ID" value="KEZ41879.1"/>
    <property type="molecule type" value="Genomic_DNA"/>
</dbReference>
<dbReference type="RefSeq" id="XP_016641678.1">
    <property type="nucleotide sequence ID" value="XM_016788734.1"/>
</dbReference>
<evidence type="ECO:0000256" key="1">
    <source>
        <dbReference type="ARBA" id="ARBA00022737"/>
    </source>
</evidence>
<dbReference type="SMART" id="SM00248">
    <property type="entry name" value="ANK"/>
    <property type="match status" value="3"/>
</dbReference>
<dbReference type="InterPro" id="IPR036770">
    <property type="entry name" value="Ankyrin_rpt-contain_sf"/>
</dbReference>
<evidence type="ECO:0000256" key="2">
    <source>
        <dbReference type="ARBA" id="ARBA00023043"/>
    </source>
</evidence>
<dbReference type="SUPFAM" id="SSF48403">
    <property type="entry name" value="Ankyrin repeat"/>
    <property type="match status" value="1"/>
</dbReference>
<dbReference type="HOGENOM" id="CLU_783368_0_0_1"/>
<dbReference type="PROSITE" id="PS50297">
    <property type="entry name" value="ANK_REP_REGION"/>
    <property type="match status" value="1"/>
</dbReference>
<reference evidence="5 6" key="1">
    <citation type="journal article" date="2014" name="Genome Announc.">
        <title>Draft genome sequence of the pathogenic fungus Scedosporium apiospermum.</title>
        <authorList>
            <person name="Vandeputte P."/>
            <person name="Ghamrawi S."/>
            <person name="Rechenmann M."/>
            <person name="Iltis A."/>
            <person name="Giraud S."/>
            <person name="Fleury M."/>
            <person name="Thornton C."/>
            <person name="Delhaes L."/>
            <person name="Meyer W."/>
            <person name="Papon N."/>
            <person name="Bouchara J.P."/>
        </authorList>
    </citation>
    <scope>NUCLEOTIDE SEQUENCE [LARGE SCALE GENOMIC DNA]</scope>
    <source>
        <strain evidence="5 6">IHEM 14462</strain>
    </source>
</reference>
<protein>
    <submittedName>
        <fullName evidence="5">Uncharacterized protein</fullName>
    </submittedName>
</protein>
<feature type="repeat" description="ANK" evidence="3">
    <location>
        <begin position="101"/>
        <end position="133"/>
    </location>
</feature>
<name>A0A084G3G7_PSEDA</name>
<proteinExistence type="predicted"/>
<sequence length="354" mass="39189">MSDQTNLNPRPRLISYNFDPEYDRDDGPDANDLRELNRAVCAGDLERVKRAIKPETDLTVQFGSSYLADSLLSDAILHSHMHIVGFLLALGADPATPSCTSQRQALHDAAELGNVEAVRLFLDLGADVNSVCETDGFSGGHTTALWLAIHRGGEMGSRHWPPGADPQRLYTKKWVETIELLLARGAHFPPRPPSDPYFNPSFFDPPIPSDEATLLRKALRPRSRALCMSYLNELKASNSIPPNALVIAAQSFFVQGVQDLIQEFGYRDESCSALKATSWFPTDDKDVEDIKILVNIARLLLNSRDDCNLEDIHLVDTLCEFSRVANLELMALVLDHGVDANACINGLDKETLQH</sequence>
<dbReference type="OrthoDB" id="539213at2759"/>
<comment type="caution">
    <text evidence="5">The sequence shown here is derived from an EMBL/GenBank/DDBJ whole genome shotgun (WGS) entry which is preliminary data.</text>
</comment>
<dbReference type="Gene3D" id="1.25.40.20">
    <property type="entry name" value="Ankyrin repeat-containing domain"/>
    <property type="match status" value="1"/>
</dbReference>
<dbReference type="GeneID" id="27725768"/>
<organism evidence="5 6">
    <name type="scientific">Pseudallescheria apiosperma</name>
    <name type="common">Scedosporium apiospermum</name>
    <dbReference type="NCBI Taxonomy" id="563466"/>
    <lineage>
        <taxon>Eukaryota</taxon>
        <taxon>Fungi</taxon>
        <taxon>Dikarya</taxon>
        <taxon>Ascomycota</taxon>
        <taxon>Pezizomycotina</taxon>
        <taxon>Sordariomycetes</taxon>
        <taxon>Hypocreomycetidae</taxon>
        <taxon>Microascales</taxon>
        <taxon>Microascaceae</taxon>
        <taxon>Scedosporium</taxon>
    </lineage>
</organism>
<dbReference type="KEGG" id="sapo:SAPIO_CDS6696"/>
<evidence type="ECO:0000256" key="3">
    <source>
        <dbReference type="PROSITE-ProRule" id="PRU00023"/>
    </source>
</evidence>
<dbReference type="VEuPathDB" id="FungiDB:SAPIO_CDS6696"/>
<gene>
    <name evidence="5" type="ORF">SAPIO_CDS6696</name>
</gene>
<dbReference type="AlphaFoldDB" id="A0A084G3G7"/>
<accession>A0A084G3G7</accession>
<dbReference type="InterPro" id="IPR002110">
    <property type="entry name" value="Ankyrin_rpt"/>
</dbReference>
<keyword evidence="6" id="KW-1185">Reference proteome</keyword>
<dbReference type="PANTHER" id="PTHR24126">
    <property type="entry name" value="ANKYRIN REPEAT, PH AND SEC7 DOMAIN CONTAINING PROTEIN SECG-RELATED"/>
    <property type="match status" value="1"/>
</dbReference>
<feature type="region of interest" description="Disordered" evidence="4">
    <location>
        <begin position="1"/>
        <end position="30"/>
    </location>
</feature>
<dbReference type="Pfam" id="PF12796">
    <property type="entry name" value="Ank_2"/>
    <property type="match status" value="1"/>
</dbReference>
<dbReference type="PANTHER" id="PTHR24126:SF14">
    <property type="entry name" value="ANK_REP_REGION DOMAIN-CONTAINING PROTEIN"/>
    <property type="match status" value="1"/>
</dbReference>
<keyword evidence="1" id="KW-0677">Repeat</keyword>
<dbReference type="Proteomes" id="UP000028545">
    <property type="component" value="Unassembled WGS sequence"/>
</dbReference>